<evidence type="ECO:0000256" key="2">
    <source>
        <dbReference type="ARBA" id="ARBA00022741"/>
    </source>
</evidence>
<dbReference type="PANTHER" id="PTHR45772:SF9">
    <property type="entry name" value="CONSERVED COMPONENT OF ABC TRANSPORTER FOR NATURAL AMINO ACIDS"/>
    <property type="match status" value="1"/>
</dbReference>
<dbReference type="Pfam" id="PF00005">
    <property type="entry name" value="ABC_tran"/>
    <property type="match status" value="1"/>
</dbReference>
<dbReference type="InterPro" id="IPR027417">
    <property type="entry name" value="P-loop_NTPase"/>
</dbReference>
<keyword evidence="7" id="KW-1185">Reference proteome</keyword>
<keyword evidence="1" id="KW-0813">Transport</keyword>
<dbReference type="InterPro" id="IPR017871">
    <property type="entry name" value="ABC_transporter-like_CS"/>
</dbReference>
<dbReference type="AlphaFoldDB" id="A0A7Z0JBB8"/>
<evidence type="ECO:0000313" key="6">
    <source>
        <dbReference type="EMBL" id="NYJ35284.1"/>
    </source>
</evidence>
<evidence type="ECO:0000256" key="3">
    <source>
        <dbReference type="ARBA" id="ARBA00022840"/>
    </source>
</evidence>
<name>A0A7Z0JBB8_9ACTN</name>
<protein>
    <submittedName>
        <fullName evidence="6">Branched-chain amino acid transport system ATP-binding protein</fullName>
    </submittedName>
</protein>
<proteinExistence type="predicted"/>
<keyword evidence="2" id="KW-0547">Nucleotide-binding</keyword>
<dbReference type="InterPro" id="IPR003593">
    <property type="entry name" value="AAA+_ATPase"/>
</dbReference>
<feature type="compositionally biased region" description="Low complexity" evidence="4">
    <location>
        <begin position="1"/>
        <end position="12"/>
    </location>
</feature>
<dbReference type="GO" id="GO:0016887">
    <property type="term" value="F:ATP hydrolysis activity"/>
    <property type="evidence" value="ECO:0007669"/>
    <property type="project" value="InterPro"/>
</dbReference>
<dbReference type="InterPro" id="IPR003439">
    <property type="entry name" value="ABC_transporter-like_ATP-bd"/>
</dbReference>
<dbReference type="EMBL" id="JACCFS010000001">
    <property type="protein sequence ID" value="NYJ35284.1"/>
    <property type="molecule type" value="Genomic_DNA"/>
</dbReference>
<evidence type="ECO:0000313" key="7">
    <source>
        <dbReference type="Proteomes" id="UP000572051"/>
    </source>
</evidence>
<dbReference type="InterPro" id="IPR051120">
    <property type="entry name" value="ABC_AA/LPS_Transport"/>
</dbReference>
<sequence length="286" mass="29791">MPTDATRAAADAATEDTRPGATTEDTGSAAATGPGPDRGAAVLALEHLSWSVGGAVIVDDITMDVGEGEFVALIGPNGAGKTSLFNLVTGLTRPTSGTIRLAGTDVTRQAPHRRARLGMGRTFQTSSVFADLGVGANVGLAVQARTGESRRFWRRAAPDGGPEVAAVLDLVRLSHRAGALAGDLSHGDKRKLELALLLARRPRLILLDEPMAGVSAGEIGDLTTVIRDVHREQGCTVLMVEHHMEVLLDMADRLAVMHHGALLAFTDPDSAMADPEVQAAYLGDGA</sequence>
<feature type="region of interest" description="Disordered" evidence="4">
    <location>
        <begin position="1"/>
        <end position="38"/>
    </location>
</feature>
<dbReference type="SMART" id="SM00382">
    <property type="entry name" value="AAA"/>
    <property type="match status" value="1"/>
</dbReference>
<dbReference type="PROSITE" id="PS50893">
    <property type="entry name" value="ABC_TRANSPORTER_2"/>
    <property type="match status" value="1"/>
</dbReference>
<accession>A0A7Z0JBB8</accession>
<dbReference type="Gene3D" id="3.40.50.300">
    <property type="entry name" value="P-loop containing nucleotide triphosphate hydrolases"/>
    <property type="match status" value="1"/>
</dbReference>
<keyword evidence="3 6" id="KW-0067">ATP-binding</keyword>
<comment type="caution">
    <text evidence="6">The sequence shown here is derived from an EMBL/GenBank/DDBJ whole genome shotgun (WGS) entry which is preliminary data.</text>
</comment>
<evidence type="ECO:0000259" key="5">
    <source>
        <dbReference type="PROSITE" id="PS50893"/>
    </source>
</evidence>
<dbReference type="GO" id="GO:0005886">
    <property type="term" value="C:plasma membrane"/>
    <property type="evidence" value="ECO:0007669"/>
    <property type="project" value="TreeGrafter"/>
</dbReference>
<evidence type="ECO:0000256" key="4">
    <source>
        <dbReference type="SAM" id="MobiDB-lite"/>
    </source>
</evidence>
<dbReference type="PROSITE" id="PS00211">
    <property type="entry name" value="ABC_TRANSPORTER_1"/>
    <property type="match status" value="1"/>
</dbReference>
<feature type="domain" description="ABC transporter" evidence="5">
    <location>
        <begin position="43"/>
        <end position="284"/>
    </location>
</feature>
<evidence type="ECO:0000256" key="1">
    <source>
        <dbReference type="ARBA" id="ARBA00022448"/>
    </source>
</evidence>
<dbReference type="PANTHER" id="PTHR45772">
    <property type="entry name" value="CONSERVED COMPONENT OF ABC TRANSPORTER FOR NATURAL AMINO ACIDS-RELATED"/>
    <property type="match status" value="1"/>
</dbReference>
<dbReference type="Proteomes" id="UP000572051">
    <property type="component" value="Unassembled WGS sequence"/>
</dbReference>
<dbReference type="SUPFAM" id="SSF52540">
    <property type="entry name" value="P-loop containing nucleoside triphosphate hydrolases"/>
    <property type="match status" value="1"/>
</dbReference>
<organism evidence="6 7">
    <name type="scientific">Nocardiopsis aegyptia</name>
    <dbReference type="NCBI Taxonomy" id="220378"/>
    <lineage>
        <taxon>Bacteria</taxon>
        <taxon>Bacillati</taxon>
        <taxon>Actinomycetota</taxon>
        <taxon>Actinomycetes</taxon>
        <taxon>Streptosporangiales</taxon>
        <taxon>Nocardiopsidaceae</taxon>
        <taxon>Nocardiopsis</taxon>
    </lineage>
</organism>
<dbReference type="GO" id="GO:0005524">
    <property type="term" value="F:ATP binding"/>
    <property type="evidence" value="ECO:0007669"/>
    <property type="project" value="UniProtKB-KW"/>
</dbReference>
<reference evidence="6 7" key="1">
    <citation type="submission" date="2020-07" db="EMBL/GenBank/DDBJ databases">
        <title>Sequencing the genomes of 1000 actinobacteria strains.</title>
        <authorList>
            <person name="Klenk H.-P."/>
        </authorList>
    </citation>
    <scope>NUCLEOTIDE SEQUENCE [LARGE SCALE GENOMIC DNA]</scope>
    <source>
        <strain evidence="6 7">DSM 44442</strain>
    </source>
</reference>
<gene>
    <name evidence="6" type="ORF">HNR10_003165</name>
</gene>